<comment type="similarity">
    <text evidence="3 7">Belongs to the metallo-dependent hydrolases superfamily. Uronate isomerase family.</text>
</comment>
<keyword evidence="6 7" id="KW-0413">Isomerase</keyword>
<evidence type="ECO:0000256" key="7">
    <source>
        <dbReference type="HAMAP-Rule" id="MF_00675"/>
    </source>
</evidence>
<dbReference type="GO" id="GO:0008880">
    <property type="term" value="F:glucuronate isomerase activity"/>
    <property type="evidence" value="ECO:0007669"/>
    <property type="project" value="UniProtKB-UniRule"/>
</dbReference>
<comment type="catalytic activity">
    <reaction evidence="1 7">
        <text>D-glucuronate = D-fructuronate</text>
        <dbReference type="Rhea" id="RHEA:13049"/>
        <dbReference type="ChEBI" id="CHEBI:58720"/>
        <dbReference type="ChEBI" id="CHEBI:59863"/>
        <dbReference type="EC" id="5.3.1.12"/>
    </reaction>
</comment>
<reference evidence="9" key="1">
    <citation type="submission" date="2016-10" db="EMBL/GenBank/DDBJ databases">
        <authorList>
            <person name="Varghese N."/>
            <person name="Submissions S."/>
        </authorList>
    </citation>
    <scope>NUCLEOTIDE SEQUENCE [LARGE SCALE GENOMIC DNA]</scope>
    <source>
        <strain evidence="9">CGMCC 1.6854</strain>
    </source>
</reference>
<evidence type="ECO:0000256" key="4">
    <source>
        <dbReference type="ARBA" id="ARBA00012546"/>
    </source>
</evidence>
<proteinExistence type="inferred from homology"/>
<dbReference type="NCBIfam" id="NF002794">
    <property type="entry name" value="PRK02925.1"/>
    <property type="match status" value="1"/>
</dbReference>
<keyword evidence="9" id="KW-1185">Reference proteome</keyword>
<accession>A0A1G9YAY6</accession>
<dbReference type="AlphaFoldDB" id="A0A1G9YAY6"/>
<dbReference type="InterPro" id="IPR003766">
    <property type="entry name" value="Uronate_isomerase"/>
</dbReference>
<dbReference type="EC" id="5.3.1.12" evidence="4 7"/>
<dbReference type="Gene3D" id="1.10.2020.10">
    <property type="entry name" value="uronate isomerase, domain 2, chain A"/>
    <property type="match status" value="1"/>
</dbReference>
<protein>
    <recommendedName>
        <fullName evidence="5 7">Uronate isomerase</fullName>
        <ecNumber evidence="4 7">5.3.1.12</ecNumber>
    </recommendedName>
    <alternativeName>
        <fullName evidence="7">Glucuronate isomerase</fullName>
    </alternativeName>
    <alternativeName>
        <fullName evidence="7">Uronic isomerase</fullName>
    </alternativeName>
</protein>
<comment type="pathway">
    <text evidence="2 7">Carbohydrate metabolism; pentose and glucuronate interconversion.</text>
</comment>
<dbReference type="UniPathway" id="UPA00246"/>
<dbReference type="Pfam" id="PF02614">
    <property type="entry name" value="UxaC"/>
    <property type="match status" value="1"/>
</dbReference>
<dbReference type="Proteomes" id="UP000199544">
    <property type="component" value="Unassembled WGS sequence"/>
</dbReference>
<dbReference type="HAMAP" id="MF_00675">
    <property type="entry name" value="UxaC"/>
    <property type="match status" value="1"/>
</dbReference>
<evidence type="ECO:0000256" key="5">
    <source>
        <dbReference type="ARBA" id="ARBA00020555"/>
    </source>
</evidence>
<evidence type="ECO:0000256" key="3">
    <source>
        <dbReference type="ARBA" id="ARBA00008397"/>
    </source>
</evidence>
<evidence type="ECO:0000256" key="1">
    <source>
        <dbReference type="ARBA" id="ARBA00001165"/>
    </source>
</evidence>
<dbReference type="InterPro" id="IPR032466">
    <property type="entry name" value="Metal_Hydrolase"/>
</dbReference>
<dbReference type="PANTHER" id="PTHR30068:SF4">
    <property type="entry name" value="URONATE ISOMERASE"/>
    <property type="match status" value="1"/>
</dbReference>
<dbReference type="SUPFAM" id="SSF51556">
    <property type="entry name" value="Metallo-dependent hydrolases"/>
    <property type="match status" value="1"/>
</dbReference>
<name>A0A1G9YAY6_9BACL</name>
<dbReference type="EMBL" id="FNHW01000001">
    <property type="protein sequence ID" value="SDN05695.1"/>
    <property type="molecule type" value="Genomic_DNA"/>
</dbReference>
<gene>
    <name evidence="7" type="primary">uxaC</name>
    <name evidence="8" type="ORF">SAMN04488137_3285</name>
</gene>
<evidence type="ECO:0000256" key="2">
    <source>
        <dbReference type="ARBA" id="ARBA00004892"/>
    </source>
</evidence>
<dbReference type="PANTHER" id="PTHR30068">
    <property type="entry name" value="URONATE ISOMERASE"/>
    <property type="match status" value="1"/>
</dbReference>
<comment type="catalytic activity">
    <reaction evidence="7">
        <text>aldehydo-D-galacturonate = keto-D-tagaturonate</text>
        <dbReference type="Rhea" id="RHEA:27702"/>
        <dbReference type="ChEBI" id="CHEBI:12952"/>
        <dbReference type="ChEBI" id="CHEBI:17886"/>
    </reaction>
</comment>
<dbReference type="Gene3D" id="3.20.20.140">
    <property type="entry name" value="Metal-dependent hydrolases"/>
    <property type="match status" value="1"/>
</dbReference>
<evidence type="ECO:0000256" key="6">
    <source>
        <dbReference type="ARBA" id="ARBA00023235"/>
    </source>
</evidence>
<sequence>MAKFMDENFLLKNDIAVTLYHDYASEMPIIDYHCHLSPKEIYENKTFKNITDAWLSGDHYKWRVMRENGISEEFVTGDAPDYEKFLAWSRTVPMAIGNPLYNWTHLELQRFFGIYDILNEKSAPQIWEKTNELLGSGSFGARDLIVKSNVKVICTTDDPTDSLEYHSLLKDEADFPVSILPGFRPDKGLEINRDSYLPWVEKLAESAERSIETYDEFLEALESRVRFFHSLGGRVSDHAIDSMGFEEAGKEEVAEIFANRLSGGTVSFQEEIKYKTYTLRFLGELYAELDWAMQFHINALRNNNSRMFKTIGPDTGFDAMNDEGIAKPLVQLLDSLDANNKLPKTILYSLNPNDNYVIASMINSFQDGVTPGKIQHGTAWWFNDTKDGMLAQMKALSNVGLFSRFIGMLTDSRSFLSYTRHEYFRRIVCNLIGEWVEDGEVPEDLELLGSIVQGISYNNAKEYFQFQASEVNV</sequence>
<dbReference type="OrthoDB" id="9766564at2"/>
<dbReference type="STRING" id="459525.SAMN04488137_3285"/>
<dbReference type="RefSeq" id="WP_090236016.1">
    <property type="nucleotide sequence ID" value="NZ_FNHW01000001.1"/>
</dbReference>
<dbReference type="GO" id="GO:0019698">
    <property type="term" value="P:D-galacturonate catabolic process"/>
    <property type="evidence" value="ECO:0007669"/>
    <property type="project" value="TreeGrafter"/>
</dbReference>
<organism evidence="8 9">
    <name type="scientific">Fictibacillus solisalsi</name>
    <dbReference type="NCBI Taxonomy" id="459525"/>
    <lineage>
        <taxon>Bacteria</taxon>
        <taxon>Bacillati</taxon>
        <taxon>Bacillota</taxon>
        <taxon>Bacilli</taxon>
        <taxon>Bacillales</taxon>
        <taxon>Fictibacillaceae</taxon>
        <taxon>Fictibacillus</taxon>
    </lineage>
</organism>
<dbReference type="GO" id="GO:0042840">
    <property type="term" value="P:D-glucuronate catabolic process"/>
    <property type="evidence" value="ECO:0007669"/>
    <property type="project" value="TreeGrafter"/>
</dbReference>
<evidence type="ECO:0000313" key="9">
    <source>
        <dbReference type="Proteomes" id="UP000199544"/>
    </source>
</evidence>
<evidence type="ECO:0000313" key="8">
    <source>
        <dbReference type="EMBL" id="SDN05695.1"/>
    </source>
</evidence>